<dbReference type="SUPFAM" id="SSF111369">
    <property type="entry name" value="HlyD-like secretion proteins"/>
    <property type="match status" value="1"/>
</dbReference>
<evidence type="ECO:0000259" key="7">
    <source>
        <dbReference type="Pfam" id="PF25954"/>
    </source>
</evidence>
<evidence type="ECO:0000313" key="10">
    <source>
        <dbReference type="Proteomes" id="UP000586093"/>
    </source>
</evidence>
<dbReference type="Gene3D" id="2.40.420.20">
    <property type="match status" value="1"/>
</dbReference>
<dbReference type="AlphaFoldDB" id="A0A839HGS8"/>
<evidence type="ECO:0000259" key="8">
    <source>
        <dbReference type="Pfam" id="PF25975"/>
    </source>
</evidence>
<dbReference type="Gene3D" id="6.10.140.730">
    <property type="match status" value="1"/>
</dbReference>
<reference evidence="9 10" key="1">
    <citation type="submission" date="2020-08" db="EMBL/GenBank/DDBJ databases">
        <title>Aquariorum lacteus gen. nov., sp. nov., a new member of the family Comamonadaceae, isolated from freshwater aquarium.</title>
        <authorList>
            <person name="Chun S.-J."/>
        </authorList>
    </citation>
    <scope>NUCLEOTIDE SEQUENCE [LARGE SCALE GENOMIC DNA]</scope>
    <source>
        <strain evidence="9 10">SJAQ100</strain>
    </source>
</reference>
<protein>
    <submittedName>
        <fullName evidence="9">Efflux RND transporter periplasmic adaptor subunit</fullName>
    </submittedName>
</protein>
<dbReference type="GO" id="GO:0015679">
    <property type="term" value="P:plasma membrane copper ion transport"/>
    <property type="evidence" value="ECO:0007669"/>
    <property type="project" value="TreeGrafter"/>
</dbReference>
<keyword evidence="3" id="KW-0732">Signal</keyword>
<keyword evidence="4" id="KW-0406">Ion transport</keyword>
<comment type="caution">
    <text evidence="9">The sequence shown here is derived from an EMBL/GenBank/DDBJ whole genome shotgun (WGS) entry which is preliminary data.</text>
</comment>
<feature type="domain" description="CusB-like barrel-sandwich hybrid" evidence="6">
    <location>
        <begin position="159"/>
        <end position="277"/>
    </location>
</feature>
<dbReference type="GO" id="GO:0046914">
    <property type="term" value="F:transition metal ion binding"/>
    <property type="evidence" value="ECO:0007669"/>
    <property type="project" value="TreeGrafter"/>
</dbReference>
<dbReference type="Pfam" id="PF11604">
    <property type="entry name" value="CusF_Ec"/>
    <property type="match status" value="1"/>
</dbReference>
<dbReference type="Proteomes" id="UP000586093">
    <property type="component" value="Unassembled WGS sequence"/>
</dbReference>
<dbReference type="PANTHER" id="PTHR30097:SF15">
    <property type="entry name" value="CATION EFFLUX SYSTEM PROTEIN CUSB"/>
    <property type="match status" value="1"/>
</dbReference>
<evidence type="ECO:0000256" key="4">
    <source>
        <dbReference type="ARBA" id="ARBA00023065"/>
    </source>
</evidence>
<dbReference type="Pfam" id="PF25975">
    <property type="entry name" value="CzcB_C"/>
    <property type="match status" value="1"/>
</dbReference>
<dbReference type="Pfam" id="PF25919">
    <property type="entry name" value="BSH_CusB"/>
    <property type="match status" value="1"/>
</dbReference>
<dbReference type="Gene3D" id="2.40.50.320">
    <property type="entry name" value="Copper binding periplasmic protein CusF"/>
    <property type="match status" value="1"/>
</dbReference>
<dbReference type="InterPro" id="IPR021647">
    <property type="entry name" value="CusF_Ec"/>
</dbReference>
<dbReference type="EMBL" id="JACIVI010000001">
    <property type="protein sequence ID" value="MBB1161547.1"/>
    <property type="molecule type" value="Genomic_DNA"/>
</dbReference>
<evidence type="ECO:0000313" key="9">
    <source>
        <dbReference type="EMBL" id="MBB1161547.1"/>
    </source>
</evidence>
<feature type="domain" description="CusB-like beta-barrel" evidence="7">
    <location>
        <begin position="281"/>
        <end position="357"/>
    </location>
</feature>
<comment type="similarity">
    <text evidence="1">Belongs to the membrane fusion protein (MFP) (TC 8.A.1) family.</text>
</comment>
<dbReference type="InterPro" id="IPR058791">
    <property type="entry name" value="3HB_CusB"/>
</dbReference>
<accession>A0A839HGS8</accession>
<keyword evidence="2" id="KW-0813">Transport</keyword>
<evidence type="ECO:0000259" key="5">
    <source>
        <dbReference type="Pfam" id="PF25869"/>
    </source>
</evidence>
<proteinExistence type="inferred from homology"/>
<name>A0A839HGS8_9BURK</name>
<evidence type="ECO:0000256" key="1">
    <source>
        <dbReference type="ARBA" id="ARBA00009477"/>
    </source>
</evidence>
<dbReference type="FunFam" id="2.40.420.20:FF:000003">
    <property type="entry name" value="Cation efflux system protein cusB"/>
    <property type="match status" value="1"/>
</dbReference>
<evidence type="ECO:0000256" key="2">
    <source>
        <dbReference type="ARBA" id="ARBA00022448"/>
    </source>
</evidence>
<sequence>MMLRNVLIATAVLGAGGYALHQFGMMQGRAESGPAASVATTPGEDPTSSIAAGEAATRRHIEQGLKAGAVDPATGKPILYYHDPMVPGKRFDAPAKSPFMDMMLVPVYGGAGGDDQGTVTVSPRIQQNLGVRTAMVEEGVLQPMVSAVGSIAWNERDQSVVQARATGYLEKLHVRAALDRVRAGQPFAELYVPDWVAAQGEYLAVRRIAPGDTALLAAARQRLLLAGMSEAQVARVDAAGTVQPRITLVAPSSGVVAELVAREGMTVSPGMMLARINGLASVWALAELPESQAALVRPGSQVEARSPGVPGAVFRGSVQVLLPEVSPATRTLKARVQFANPEGRLVPGLFVTMQFMDTRAEKALLVPTEAVIQTGRRAVVMVAEEGGRFAPVDVETGLETGGRTEIRRGLKAGQRVVVSSQFLIDSEASLKGVEARLNQDPAPSAADKAERHRGEALIEALGRDTVTLSHGPVPSIKWDAMTMEFRLPPPNQRPRGLEAGDRVDFEFYMHPDDGPTVTRLTLLPPAVPAAAGASR</sequence>
<keyword evidence="10" id="KW-1185">Reference proteome</keyword>
<dbReference type="NCBIfam" id="TIGR01730">
    <property type="entry name" value="RND_mfp"/>
    <property type="match status" value="1"/>
</dbReference>
<dbReference type="Pfam" id="PF25954">
    <property type="entry name" value="Beta-barrel_RND_2"/>
    <property type="match status" value="1"/>
</dbReference>
<feature type="domain" description="CusB-like three alpha-helical bundle" evidence="5">
    <location>
        <begin position="194"/>
        <end position="244"/>
    </location>
</feature>
<dbReference type="InterPro" id="IPR058790">
    <property type="entry name" value="BSH_CusB"/>
</dbReference>
<feature type="domain" description="CzcB-like C-terminal circularly permuted SH3-like" evidence="8">
    <location>
        <begin position="365"/>
        <end position="424"/>
    </location>
</feature>
<dbReference type="GO" id="GO:0022857">
    <property type="term" value="F:transmembrane transporter activity"/>
    <property type="evidence" value="ECO:0007669"/>
    <property type="project" value="InterPro"/>
</dbReference>
<dbReference type="FunFam" id="2.40.30.170:FF:000010">
    <property type="entry name" value="Efflux RND transporter periplasmic adaptor subunit"/>
    <property type="match status" value="1"/>
</dbReference>
<dbReference type="InterPro" id="IPR051909">
    <property type="entry name" value="MFP_Cation_Efflux"/>
</dbReference>
<evidence type="ECO:0000256" key="3">
    <source>
        <dbReference type="ARBA" id="ARBA00022729"/>
    </source>
</evidence>
<dbReference type="InterPro" id="IPR042230">
    <property type="entry name" value="CusF_sf"/>
</dbReference>
<dbReference type="GO" id="GO:0060003">
    <property type="term" value="P:copper ion export"/>
    <property type="evidence" value="ECO:0007669"/>
    <property type="project" value="TreeGrafter"/>
</dbReference>
<dbReference type="InterPro" id="IPR006143">
    <property type="entry name" value="RND_pump_MFP"/>
</dbReference>
<dbReference type="Gene3D" id="2.40.30.170">
    <property type="match status" value="1"/>
</dbReference>
<gene>
    <name evidence="9" type="ORF">H4F90_06080</name>
</gene>
<evidence type="ECO:0000259" key="6">
    <source>
        <dbReference type="Pfam" id="PF25919"/>
    </source>
</evidence>
<dbReference type="RefSeq" id="WP_182662414.1">
    <property type="nucleotide sequence ID" value="NZ_JACIVI010000001.1"/>
</dbReference>
<organism evidence="9 10">
    <name type="scientific">Aquariibacter albus</name>
    <dbReference type="NCBI Taxonomy" id="2759899"/>
    <lineage>
        <taxon>Bacteria</taxon>
        <taxon>Pseudomonadati</taxon>
        <taxon>Pseudomonadota</taxon>
        <taxon>Betaproteobacteria</taxon>
        <taxon>Burkholderiales</taxon>
        <taxon>Sphaerotilaceae</taxon>
        <taxon>Aquariibacter</taxon>
    </lineage>
</organism>
<dbReference type="InterPro" id="IPR058792">
    <property type="entry name" value="Beta-barrel_RND_2"/>
</dbReference>
<dbReference type="GO" id="GO:0030288">
    <property type="term" value="C:outer membrane-bounded periplasmic space"/>
    <property type="evidence" value="ECO:0007669"/>
    <property type="project" value="TreeGrafter"/>
</dbReference>
<dbReference type="Gene3D" id="2.40.50.100">
    <property type="match status" value="1"/>
</dbReference>
<dbReference type="PANTHER" id="PTHR30097">
    <property type="entry name" value="CATION EFFLUX SYSTEM PROTEIN CUSB"/>
    <property type="match status" value="1"/>
</dbReference>
<dbReference type="Pfam" id="PF25869">
    <property type="entry name" value="3HB_CusB"/>
    <property type="match status" value="1"/>
</dbReference>
<dbReference type="InterPro" id="IPR058649">
    <property type="entry name" value="CzcB_C"/>
</dbReference>
<dbReference type="GO" id="GO:0016020">
    <property type="term" value="C:membrane"/>
    <property type="evidence" value="ECO:0007669"/>
    <property type="project" value="InterPro"/>
</dbReference>